<feature type="active site" evidence="3">
    <location>
        <position position="245"/>
    </location>
</feature>
<dbReference type="InterPro" id="IPR015590">
    <property type="entry name" value="Aldehyde_DH_dom"/>
</dbReference>
<organism evidence="6 7">
    <name type="scientific">Priestia megaterium (strain ATCC 14581 / DSM 32 / CCUG 1817 / JCM 2506 / NBRC 15308 / NCIMB 9376 / NCTC 10342 / NRRL B-14308 / VKM B-512 / Ford 19)</name>
    <name type="common">Bacillus megaterium</name>
    <dbReference type="NCBI Taxonomy" id="1348623"/>
    <lineage>
        <taxon>Bacteria</taxon>
        <taxon>Bacillati</taxon>
        <taxon>Bacillota</taxon>
        <taxon>Bacilli</taxon>
        <taxon>Bacillales</taxon>
        <taxon>Bacillaceae</taxon>
        <taxon>Priestia</taxon>
    </lineage>
</organism>
<dbReference type="PROSITE" id="PS00070">
    <property type="entry name" value="ALDEHYDE_DEHYDR_CYS"/>
    <property type="match status" value="1"/>
</dbReference>
<evidence type="ECO:0000256" key="2">
    <source>
        <dbReference type="ARBA" id="ARBA00023002"/>
    </source>
</evidence>
<comment type="similarity">
    <text evidence="1 4">Belongs to the aldehyde dehydrogenase family.</text>
</comment>
<dbReference type="PROSITE" id="PS00687">
    <property type="entry name" value="ALDEHYDE_DEHYDR_GLU"/>
    <property type="match status" value="1"/>
</dbReference>
<evidence type="ECO:0000259" key="5">
    <source>
        <dbReference type="Pfam" id="PF00171"/>
    </source>
</evidence>
<dbReference type="FunFam" id="3.40.309.10:FF:000012">
    <property type="entry name" value="Betaine aldehyde dehydrogenase"/>
    <property type="match status" value="1"/>
</dbReference>
<dbReference type="InterPro" id="IPR016160">
    <property type="entry name" value="Ald_DH_CS_CYS"/>
</dbReference>
<evidence type="ECO:0000256" key="3">
    <source>
        <dbReference type="PROSITE-ProRule" id="PRU10007"/>
    </source>
</evidence>
<evidence type="ECO:0000256" key="1">
    <source>
        <dbReference type="ARBA" id="ARBA00009986"/>
    </source>
</evidence>
<dbReference type="SUPFAM" id="SSF53720">
    <property type="entry name" value="ALDH-like"/>
    <property type="match status" value="1"/>
</dbReference>
<dbReference type="Gene3D" id="3.40.309.10">
    <property type="entry name" value="Aldehyde Dehydrogenase, Chain A, domain 2"/>
    <property type="match status" value="1"/>
</dbReference>
<dbReference type="KEGG" id="bmeg:BG04_4631"/>
<dbReference type="EMBL" id="CP009920">
    <property type="protein sequence ID" value="AJI23982.1"/>
    <property type="molecule type" value="Genomic_DNA"/>
</dbReference>
<dbReference type="GeneID" id="93642626"/>
<dbReference type="Proteomes" id="UP000031829">
    <property type="component" value="Chromosome"/>
</dbReference>
<name>A0A0B6ASA2_PRIM2</name>
<sequence length="482" mass="52988">MNRQANVKIDKKQEKTLKREIINPATNKIIAEVCDSSLQQVEEAVGKAKQAFEQSEWKKNKSLRVEVLNKLANLLENEASVFAETETLNTGKPIKESQLDIEDTINCLRYYANLIEENQPWTKNMFDDTNSKIIQEPIGLCALIVPWNFPLLLGMWKLAPALAAGNTVVFKPSELTPLSFLKLASLCEKAGIPEGVFNLLTGDGEVGSALIEHKDVAKVSFTGGSVTGKRIYQQCAKELKRVSLELGGKSPLLIFEDSEIDIAVDWTMFGSFFNQGQVCVASSRILVHESIYKPFLSALTEAVAAIKIGNPLREETEMGPVISKEHLNKIQSFIKLGQEEGANLLTGGTLIDCEGGNYIKPAVFVGVEQHMKVVQEEIFGPVITVQSFSSEEEAIVLANGTRFGLAAGILTNDLMKAERVAEHLQAGTIWINGYHTPHIETAWGGFKESGIGRELGPSGLAAFTEIKHVNTNTKLARANWYQ</sequence>
<dbReference type="Gene3D" id="3.40.605.10">
    <property type="entry name" value="Aldehyde Dehydrogenase, Chain A, domain 1"/>
    <property type="match status" value="1"/>
</dbReference>
<dbReference type="FunFam" id="3.40.605.10:FF:000007">
    <property type="entry name" value="NAD/NADP-dependent betaine aldehyde dehydrogenase"/>
    <property type="match status" value="1"/>
</dbReference>
<dbReference type="InterPro" id="IPR029510">
    <property type="entry name" value="Ald_DH_CS_GLU"/>
</dbReference>
<reference evidence="6 7" key="1">
    <citation type="journal article" date="2015" name="Genome Announc.">
        <title>Complete genome sequences for 35 biothreat assay-relevant bacillus species.</title>
        <authorList>
            <person name="Johnson S.L."/>
            <person name="Daligault H.E."/>
            <person name="Davenport K.W."/>
            <person name="Jaissle J."/>
            <person name="Frey K.G."/>
            <person name="Ladner J.T."/>
            <person name="Broomall S.M."/>
            <person name="Bishop-Lilly K.A."/>
            <person name="Bruce D.C."/>
            <person name="Gibbons H.S."/>
            <person name="Coyne S.R."/>
            <person name="Lo C.C."/>
            <person name="Meincke L."/>
            <person name="Munk A.C."/>
            <person name="Koroleva G.I."/>
            <person name="Rosenzweig C.N."/>
            <person name="Palacios G.F."/>
            <person name="Redden C.L."/>
            <person name="Minogue T.D."/>
            <person name="Chain P.S."/>
        </authorList>
    </citation>
    <scope>NUCLEOTIDE SEQUENCE [LARGE SCALE GENOMIC DNA]</scope>
    <source>
        <strain evidence="7">ATCC 14581 / DSM 32 / JCM 2506 / NBRC 15308 / NCIMB 9376 / NCTC 10342 / NRRL B-14308 / VKM B-512</strain>
    </source>
</reference>
<keyword evidence="2 4" id="KW-0560">Oxidoreductase</keyword>
<dbReference type="InterPro" id="IPR016161">
    <property type="entry name" value="Ald_DH/histidinol_DH"/>
</dbReference>
<protein>
    <submittedName>
        <fullName evidence="6">Aldehyde dehydrogenase family protein</fullName>
    </submittedName>
</protein>
<gene>
    <name evidence="6" type="ORF">BG04_4631</name>
</gene>
<evidence type="ECO:0000256" key="4">
    <source>
        <dbReference type="RuleBase" id="RU003345"/>
    </source>
</evidence>
<evidence type="ECO:0000313" key="7">
    <source>
        <dbReference type="Proteomes" id="UP000031829"/>
    </source>
</evidence>
<dbReference type="GO" id="GO:0016620">
    <property type="term" value="F:oxidoreductase activity, acting on the aldehyde or oxo group of donors, NAD or NADP as acceptor"/>
    <property type="evidence" value="ECO:0007669"/>
    <property type="project" value="InterPro"/>
</dbReference>
<accession>A0A0B6ASA2</accession>
<dbReference type="InterPro" id="IPR016163">
    <property type="entry name" value="Ald_DH_C"/>
</dbReference>
<dbReference type="InterPro" id="IPR016162">
    <property type="entry name" value="Ald_DH_N"/>
</dbReference>
<dbReference type="PANTHER" id="PTHR11699">
    <property type="entry name" value="ALDEHYDE DEHYDROGENASE-RELATED"/>
    <property type="match status" value="1"/>
</dbReference>
<evidence type="ECO:0000313" key="6">
    <source>
        <dbReference type="EMBL" id="AJI23982.1"/>
    </source>
</evidence>
<dbReference type="HOGENOM" id="CLU_005391_0_0_9"/>
<dbReference type="Pfam" id="PF00171">
    <property type="entry name" value="Aldedh"/>
    <property type="match status" value="1"/>
</dbReference>
<proteinExistence type="inferred from homology"/>
<feature type="domain" description="Aldehyde dehydrogenase" evidence="5">
    <location>
        <begin position="18"/>
        <end position="469"/>
    </location>
</feature>
<dbReference type="RefSeq" id="WP_034652235.1">
    <property type="nucleotide sequence ID" value="NZ_BCVB01000004.1"/>
</dbReference>
<dbReference type="AlphaFoldDB" id="A0A0B6ASA2"/>